<dbReference type="AlphaFoldDB" id="A0A401UQA4"/>
<protein>
    <submittedName>
        <fullName evidence="1">Uncharacterized protein</fullName>
    </submittedName>
</protein>
<accession>A0A401UQA4</accession>
<comment type="caution">
    <text evidence="1">The sequence shown here is derived from an EMBL/GenBank/DDBJ whole genome shotgun (WGS) entry which is preliminary data.</text>
</comment>
<dbReference type="RefSeq" id="WP_125003747.1">
    <property type="nucleotide sequence ID" value="NZ_BHYK01000021.1"/>
</dbReference>
<reference evidence="1 2" key="1">
    <citation type="submission" date="2018-11" db="EMBL/GenBank/DDBJ databases">
        <title>Genome sequencing and assembly of Clostridium tagluense strain A121.</title>
        <authorList>
            <person name="Murakami T."/>
            <person name="Segawa T."/>
            <person name="Shcherbakova V.A."/>
            <person name="Mori H."/>
            <person name="Yoshimura Y."/>
        </authorList>
    </citation>
    <scope>NUCLEOTIDE SEQUENCE [LARGE SCALE GENOMIC DNA]</scope>
    <source>
        <strain evidence="1 2">A121</strain>
    </source>
</reference>
<proteinExistence type="predicted"/>
<sequence length="409" mass="47190">MIGKELSYEEVNQLAEGTKVWHYNKQVPIGNLRKVLLTYKGFKRVLKNDYNDNCFILEGLEDYTNCNCHTYEVIEEVGTTKELSNKTDKTTGMKGKLLSFEELNQLENGTKVWHTNDMTEGEVREIKFNYNGYAKVLKSNKNWFCSITTLAEYNKINGNTYKILGKTEQCTNKNDKTEETVNMRGKLLTVRESEVLGMKVLLVYKEYEVIATVGFGKYYSCEGDKCGYEKKYSFRFKESAPSGTTWDNIETNAFVYELLEDTKVEEAKETTQIKGIHKSKAQKKIDVLKGKIVELEEIDRNRNAKEDIGFYILNQTEEANGTKLLDINEATLKVHVKKEHEFMIKYRREGYKIICEFYLNNKCNGIKGIGIARCLEEDSLNYREGICLAELRARSDFYAKVAKNLAESL</sequence>
<organism evidence="1 2">
    <name type="scientific">Clostridium tagluense</name>
    <dbReference type="NCBI Taxonomy" id="360422"/>
    <lineage>
        <taxon>Bacteria</taxon>
        <taxon>Bacillati</taxon>
        <taxon>Bacillota</taxon>
        <taxon>Clostridia</taxon>
        <taxon>Eubacteriales</taxon>
        <taxon>Clostridiaceae</taxon>
        <taxon>Clostridium</taxon>
    </lineage>
</organism>
<keyword evidence="2" id="KW-1185">Reference proteome</keyword>
<gene>
    <name evidence="1" type="ORF">Ctaglu_33230</name>
</gene>
<name>A0A401UQA4_9CLOT</name>
<dbReference type="EMBL" id="BHYK01000021">
    <property type="protein sequence ID" value="GCD11700.1"/>
    <property type="molecule type" value="Genomic_DNA"/>
</dbReference>
<dbReference type="Proteomes" id="UP000287872">
    <property type="component" value="Unassembled WGS sequence"/>
</dbReference>
<evidence type="ECO:0000313" key="1">
    <source>
        <dbReference type="EMBL" id="GCD11700.1"/>
    </source>
</evidence>
<dbReference type="OrthoDB" id="10020754at2"/>
<evidence type="ECO:0000313" key="2">
    <source>
        <dbReference type="Proteomes" id="UP000287872"/>
    </source>
</evidence>